<comment type="catalytic activity">
    <reaction evidence="1">
        <text>[glutaredoxin]-dithiol + a hydroperoxide = [glutaredoxin]-disulfide + an alcohol + H2O</text>
        <dbReference type="Rhea" id="RHEA:62624"/>
        <dbReference type="Rhea" id="RHEA-COMP:10729"/>
        <dbReference type="Rhea" id="RHEA-COMP:10730"/>
        <dbReference type="ChEBI" id="CHEBI:15377"/>
        <dbReference type="ChEBI" id="CHEBI:29950"/>
        <dbReference type="ChEBI" id="CHEBI:30879"/>
        <dbReference type="ChEBI" id="CHEBI:35924"/>
        <dbReference type="ChEBI" id="CHEBI:50058"/>
        <dbReference type="EC" id="1.11.1.25"/>
    </reaction>
</comment>
<evidence type="ECO:0000256" key="5">
    <source>
        <dbReference type="ARBA" id="ARBA00022862"/>
    </source>
</evidence>
<keyword evidence="4" id="KW-0575">Peroxidase</keyword>
<evidence type="ECO:0000259" key="10">
    <source>
        <dbReference type="Pfam" id="PF08534"/>
    </source>
</evidence>
<feature type="region of interest" description="Disordered" evidence="9">
    <location>
        <begin position="12"/>
        <end position="45"/>
    </location>
</feature>
<evidence type="ECO:0000256" key="3">
    <source>
        <dbReference type="ARBA" id="ARBA00013016"/>
    </source>
</evidence>
<sequence>MASSVNNIAATFSKVPKTASSSSSSSSSSPPPTHQQNFPLSAPRTKPIYTSWNPHASFPKSRRSSLLNLYGPPGPPPNLQSISAVHLRRPLIDQNPRWVGRKLPANVALSYVTRNDVSKTVSLSGLCKGRKVVVVGVSAAFSPDCSRFLKRVELAKSKGCDVIACVAVNDVFVMRAWGEHLAVGERVMMLSDGGGELARELGVSLGLDASSSKASLGLGMRSRSFCLNTVNGVITGVDFDEETESLGSAKTTVV</sequence>
<dbReference type="SUPFAM" id="SSF52833">
    <property type="entry name" value="Thioredoxin-like"/>
    <property type="match status" value="1"/>
</dbReference>
<feature type="domain" description="Redoxin" evidence="10">
    <location>
        <begin position="115"/>
        <end position="243"/>
    </location>
</feature>
<evidence type="ECO:0000256" key="4">
    <source>
        <dbReference type="ARBA" id="ARBA00022559"/>
    </source>
</evidence>
<dbReference type="GO" id="GO:0005737">
    <property type="term" value="C:cytoplasm"/>
    <property type="evidence" value="ECO:0007669"/>
    <property type="project" value="TreeGrafter"/>
</dbReference>
<keyword evidence="5" id="KW-0049">Antioxidant</keyword>
<dbReference type="InterPro" id="IPR037944">
    <property type="entry name" value="PRX5-like"/>
</dbReference>
<evidence type="ECO:0000313" key="12">
    <source>
        <dbReference type="Proteomes" id="UP000237105"/>
    </source>
</evidence>
<dbReference type="PANTHER" id="PTHR10430:SF35">
    <property type="entry name" value="GLUTAREDOXIN-DEPENDENT PEROXIREDOXIN"/>
    <property type="match status" value="1"/>
</dbReference>
<reference evidence="12" key="1">
    <citation type="submission" date="2016-06" db="EMBL/GenBank/DDBJ databases">
        <title>Parallel loss of symbiosis genes in relatives of nitrogen-fixing non-legume Parasponia.</title>
        <authorList>
            <person name="Van Velzen R."/>
            <person name="Holmer R."/>
            <person name="Bu F."/>
            <person name="Rutten L."/>
            <person name="Van Zeijl A."/>
            <person name="Liu W."/>
            <person name="Santuari L."/>
            <person name="Cao Q."/>
            <person name="Sharma T."/>
            <person name="Shen D."/>
            <person name="Roswanjaya Y."/>
            <person name="Wardhani T."/>
            <person name="Kalhor M.S."/>
            <person name="Jansen J."/>
            <person name="Van den Hoogen J."/>
            <person name="Gungor B."/>
            <person name="Hartog M."/>
            <person name="Hontelez J."/>
            <person name="Verver J."/>
            <person name="Yang W.-C."/>
            <person name="Schijlen E."/>
            <person name="Repin R."/>
            <person name="Schilthuizen M."/>
            <person name="Schranz E."/>
            <person name="Heidstra R."/>
            <person name="Miyata K."/>
            <person name="Fedorova E."/>
            <person name="Kohlen W."/>
            <person name="Bisseling T."/>
            <person name="Smit S."/>
            <person name="Geurts R."/>
        </authorList>
    </citation>
    <scope>NUCLEOTIDE SEQUENCE [LARGE SCALE GENOMIC DNA]</scope>
    <source>
        <strain evidence="12">cv. WU1-14</strain>
    </source>
</reference>
<dbReference type="GO" id="GO:0008379">
    <property type="term" value="F:thioredoxin peroxidase activity"/>
    <property type="evidence" value="ECO:0007669"/>
    <property type="project" value="InterPro"/>
</dbReference>
<evidence type="ECO:0000256" key="7">
    <source>
        <dbReference type="ARBA" id="ARBA00031688"/>
    </source>
</evidence>
<evidence type="ECO:0000256" key="1">
    <source>
        <dbReference type="ARBA" id="ARBA00001711"/>
    </source>
</evidence>
<dbReference type="EC" id="1.11.1.25" evidence="3"/>
<accession>A0A2P5AWF1</accession>
<dbReference type="GO" id="GO:0034599">
    <property type="term" value="P:cellular response to oxidative stress"/>
    <property type="evidence" value="ECO:0007669"/>
    <property type="project" value="InterPro"/>
</dbReference>
<dbReference type="Gene3D" id="3.40.30.10">
    <property type="entry name" value="Glutaredoxin"/>
    <property type="match status" value="1"/>
</dbReference>
<evidence type="ECO:0000256" key="2">
    <source>
        <dbReference type="ARBA" id="ARBA00010505"/>
    </source>
</evidence>
<evidence type="ECO:0000256" key="9">
    <source>
        <dbReference type="SAM" id="MobiDB-lite"/>
    </source>
</evidence>
<protein>
    <recommendedName>
        <fullName evidence="3">glutaredoxin-dependent peroxiredoxin</fullName>
        <ecNumber evidence="3">1.11.1.25</ecNumber>
    </recommendedName>
    <alternativeName>
        <fullName evidence="7">Glutaredoxin-dependent peroxiredoxin</fullName>
    </alternativeName>
</protein>
<dbReference type="PANTHER" id="PTHR10430">
    <property type="entry name" value="PEROXIREDOXIN"/>
    <property type="match status" value="1"/>
</dbReference>
<comment type="caution">
    <text evidence="11">The sequence shown here is derived from an EMBL/GenBank/DDBJ whole genome shotgun (WGS) entry which is preliminary data.</text>
</comment>
<dbReference type="AlphaFoldDB" id="A0A2P5AWF1"/>
<evidence type="ECO:0000313" key="11">
    <source>
        <dbReference type="EMBL" id="PON40880.1"/>
    </source>
</evidence>
<dbReference type="InterPro" id="IPR013740">
    <property type="entry name" value="Redoxin"/>
</dbReference>
<comment type="similarity">
    <text evidence="2">Belongs to the peroxiredoxin family. Prx5 subfamily.</text>
</comment>
<dbReference type="EMBL" id="JXTB01000430">
    <property type="protein sequence ID" value="PON40880.1"/>
    <property type="molecule type" value="Genomic_DNA"/>
</dbReference>
<keyword evidence="12" id="KW-1185">Reference proteome</keyword>
<dbReference type="STRING" id="3476.A0A2P5AWF1"/>
<dbReference type="InterPro" id="IPR036249">
    <property type="entry name" value="Thioredoxin-like_sf"/>
</dbReference>
<dbReference type="OrthoDB" id="1730147at2759"/>
<organism evidence="11 12">
    <name type="scientific">Parasponia andersonii</name>
    <name type="common">Sponia andersonii</name>
    <dbReference type="NCBI Taxonomy" id="3476"/>
    <lineage>
        <taxon>Eukaryota</taxon>
        <taxon>Viridiplantae</taxon>
        <taxon>Streptophyta</taxon>
        <taxon>Embryophyta</taxon>
        <taxon>Tracheophyta</taxon>
        <taxon>Spermatophyta</taxon>
        <taxon>Magnoliopsida</taxon>
        <taxon>eudicotyledons</taxon>
        <taxon>Gunneridae</taxon>
        <taxon>Pentapetalae</taxon>
        <taxon>rosids</taxon>
        <taxon>fabids</taxon>
        <taxon>Rosales</taxon>
        <taxon>Cannabaceae</taxon>
        <taxon>Parasponia</taxon>
    </lineage>
</organism>
<evidence type="ECO:0000256" key="8">
    <source>
        <dbReference type="PIRSR" id="PIRSR637944-1"/>
    </source>
</evidence>
<keyword evidence="6" id="KW-0560">Oxidoreductase</keyword>
<proteinExistence type="inferred from homology"/>
<evidence type="ECO:0000256" key="6">
    <source>
        <dbReference type="ARBA" id="ARBA00023002"/>
    </source>
</evidence>
<gene>
    <name evidence="11" type="ORF">PanWU01x14_293960</name>
</gene>
<feature type="active site" description="Cysteine sulfenic acid (-SOH) intermediate" evidence="8">
    <location>
        <position position="145"/>
    </location>
</feature>
<dbReference type="Proteomes" id="UP000237105">
    <property type="component" value="Unassembled WGS sequence"/>
</dbReference>
<dbReference type="GO" id="GO:0042744">
    <property type="term" value="P:hydrogen peroxide catabolic process"/>
    <property type="evidence" value="ECO:0007669"/>
    <property type="project" value="TreeGrafter"/>
</dbReference>
<name>A0A2P5AWF1_PARAD</name>
<dbReference type="GO" id="GO:0045454">
    <property type="term" value="P:cell redox homeostasis"/>
    <property type="evidence" value="ECO:0007669"/>
    <property type="project" value="TreeGrafter"/>
</dbReference>
<dbReference type="Pfam" id="PF08534">
    <property type="entry name" value="Redoxin"/>
    <property type="match status" value="1"/>
</dbReference>